<reference evidence="1" key="1">
    <citation type="submission" date="2023-06" db="EMBL/GenBank/DDBJ databases">
        <title>Genome-scale phylogeny and comparative genomics of the fungal order Sordariales.</title>
        <authorList>
            <consortium name="Lawrence Berkeley National Laboratory"/>
            <person name="Hensen N."/>
            <person name="Bonometti L."/>
            <person name="Westerberg I."/>
            <person name="Brannstrom I.O."/>
            <person name="Guillou S."/>
            <person name="Cros-Aarteil S."/>
            <person name="Calhoun S."/>
            <person name="Haridas S."/>
            <person name="Kuo A."/>
            <person name="Mondo S."/>
            <person name="Pangilinan J."/>
            <person name="Riley R."/>
            <person name="LaButti K."/>
            <person name="Andreopoulos B."/>
            <person name="Lipzen A."/>
            <person name="Chen C."/>
            <person name="Yanf M."/>
            <person name="Daum C."/>
            <person name="Ng V."/>
            <person name="Clum A."/>
            <person name="Steindorff A."/>
            <person name="Ohm R."/>
            <person name="Martin F."/>
            <person name="Silar P."/>
            <person name="Natvig D."/>
            <person name="Lalanne C."/>
            <person name="Gautier V."/>
            <person name="Ament-velasquez S.L."/>
            <person name="Kruys A."/>
            <person name="Hutchinson M.I."/>
            <person name="Powell A.J."/>
            <person name="Barry K."/>
            <person name="Miller A.N."/>
            <person name="Grigoriev I.V."/>
            <person name="Debuchy R."/>
            <person name="Gladieux P."/>
            <person name="Thoren M.H."/>
            <person name="Johannesson H."/>
        </authorList>
    </citation>
    <scope>NUCLEOTIDE SEQUENCE</scope>
    <source>
        <strain evidence="1">SMH3187-1</strain>
    </source>
</reference>
<gene>
    <name evidence="1" type="ORF">B0T18DRAFT_433482</name>
</gene>
<organism evidence="1 2">
    <name type="scientific">Schizothecium vesticola</name>
    <dbReference type="NCBI Taxonomy" id="314040"/>
    <lineage>
        <taxon>Eukaryota</taxon>
        <taxon>Fungi</taxon>
        <taxon>Dikarya</taxon>
        <taxon>Ascomycota</taxon>
        <taxon>Pezizomycotina</taxon>
        <taxon>Sordariomycetes</taxon>
        <taxon>Sordariomycetidae</taxon>
        <taxon>Sordariales</taxon>
        <taxon>Schizotheciaceae</taxon>
        <taxon>Schizothecium</taxon>
    </lineage>
</organism>
<dbReference type="AlphaFoldDB" id="A0AA40EIL2"/>
<dbReference type="EMBL" id="JAUKUD010000007">
    <property type="protein sequence ID" value="KAK0738723.1"/>
    <property type="molecule type" value="Genomic_DNA"/>
</dbReference>
<evidence type="ECO:0000313" key="2">
    <source>
        <dbReference type="Proteomes" id="UP001172155"/>
    </source>
</evidence>
<comment type="caution">
    <text evidence="1">The sequence shown here is derived from an EMBL/GenBank/DDBJ whole genome shotgun (WGS) entry which is preliminary data.</text>
</comment>
<dbReference type="Proteomes" id="UP001172155">
    <property type="component" value="Unassembled WGS sequence"/>
</dbReference>
<evidence type="ECO:0000313" key="1">
    <source>
        <dbReference type="EMBL" id="KAK0738723.1"/>
    </source>
</evidence>
<proteinExistence type="predicted"/>
<accession>A0AA40EIL2</accession>
<name>A0AA40EIL2_9PEZI</name>
<keyword evidence="2" id="KW-1185">Reference proteome</keyword>
<sequence>MSGTYTSDTSIERSEAWRVLVTWLFWVGYVQLTDPVHNYESGSTEVRLQSYILHVADPDAWRALPASGLRAYHRYKTEYQRHRDAVLDYAPPFHDRAPRPASG</sequence>
<protein>
    <submittedName>
        <fullName evidence="1">Uncharacterized protein</fullName>
    </submittedName>
</protein>